<proteinExistence type="predicted"/>
<dbReference type="SMART" id="SM00052">
    <property type="entry name" value="EAL"/>
    <property type="match status" value="1"/>
</dbReference>
<reference evidence="2" key="1">
    <citation type="submission" date="2020-10" db="EMBL/GenBank/DDBJ databases">
        <title>Connecting structure to function with the recovery of over 1000 high-quality activated sludge metagenome-assembled genomes encoding full-length rRNA genes using long-read sequencing.</title>
        <authorList>
            <person name="Singleton C.M."/>
            <person name="Petriglieri F."/>
            <person name="Kristensen J.M."/>
            <person name="Kirkegaard R.H."/>
            <person name="Michaelsen T.Y."/>
            <person name="Andersen M.H."/>
            <person name="Karst S.M."/>
            <person name="Dueholm M.S."/>
            <person name="Nielsen P.H."/>
            <person name="Albertsen M."/>
        </authorList>
    </citation>
    <scope>NUCLEOTIDE SEQUENCE</scope>
    <source>
        <strain evidence="2">EsbW_18-Q3-R4-48_MAXAC.044</strain>
    </source>
</reference>
<dbReference type="EMBL" id="JADJNC010000031">
    <property type="protein sequence ID" value="MBK7424481.1"/>
    <property type="molecule type" value="Genomic_DNA"/>
</dbReference>
<dbReference type="SUPFAM" id="SSF141868">
    <property type="entry name" value="EAL domain-like"/>
    <property type="match status" value="1"/>
</dbReference>
<dbReference type="InterPro" id="IPR013976">
    <property type="entry name" value="HDOD"/>
</dbReference>
<sequence>MSDSAIYEALLSRQPVLDLQQELVGYELTLLPPVAPIAGMHDSSRAATLVCAVYAELGIRSALGRSKAFLRVDLDFFHGDAIEALPADAVVLELILDAAPDERTLERCRALRARHFSLALGSYSGLDERSRPVLTLLDVVKIDIRQCDDATLNGLAGPLTRLPLKLLAQGVDTQEEMERCKKIGFQLFQGYYFARPQIVSGRRLSPSQASLIQLINLAGRDSDTARIEDAFKHEPALAVNLLRIVNSVGYGLTRRIGSLRHAITLLGRRQLQRWLQLLLMAPPGKTPDVSRSPLLQVAVLRGRMMEMLIEYSRPRDHILADQAFITGIMSMMPAALGLPMNEIFEQISLEPEVMEALTAHAGDLGKTFALLECFDADDSPGCDLLLAQLHASGLDRGKLNACLTESLRWVNGSSE</sequence>
<dbReference type="InterPro" id="IPR052340">
    <property type="entry name" value="RNase_Y/CdgJ"/>
</dbReference>
<dbReference type="Gene3D" id="1.10.3210.10">
    <property type="entry name" value="Hypothetical protein af1432"/>
    <property type="match status" value="1"/>
</dbReference>
<gene>
    <name evidence="2" type="ORF">IPJ48_16145</name>
</gene>
<comment type="caution">
    <text evidence="2">The sequence shown here is derived from an EMBL/GenBank/DDBJ whole genome shotgun (WGS) entry which is preliminary data.</text>
</comment>
<dbReference type="SUPFAM" id="SSF109604">
    <property type="entry name" value="HD-domain/PDEase-like"/>
    <property type="match status" value="1"/>
</dbReference>
<dbReference type="Pfam" id="PF08668">
    <property type="entry name" value="HDOD"/>
    <property type="match status" value="1"/>
</dbReference>
<dbReference type="InterPro" id="IPR035919">
    <property type="entry name" value="EAL_sf"/>
</dbReference>
<protein>
    <submittedName>
        <fullName evidence="2">HDOD domain-containing protein</fullName>
    </submittedName>
</protein>
<dbReference type="Pfam" id="PF00563">
    <property type="entry name" value="EAL"/>
    <property type="match status" value="1"/>
</dbReference>
<accession>A0A9D7FMD5</accession>
<dbReference type="PANTHER" id="PTHR33525">
    <property type="match status" value="1"/>
</dbReference>
<dbReference type="Proteomes" id="UP000886602">
    <property type="component" value="Unassembled WGS sequence"/>
</dbReference>
<dbReference type="InterPro" id="IPR014408">
    <property type="entry name" value="dGMP_Pdiesterase_EAL/HD-GYP"/>
</dbReference>
<dbReference type="Gene3D" id="3.20.20.450">
    <property type="entry name" value="EAL domain"/>
    <property type="match status" value="1"/>
</dbReference>
<dbReference type="InterPro" id="IPR001633">
    <property type="entry name" value="EAL_dom"/>
</dbReference>
<dbReference type="AlphaFoldDB" id="A0A9D7FMD5"/>
<organism evidence="2 3">
    <name type="scientific">Candidatus Propionivibrio dominans</name>
    <dbReference type="NCBI Taxonomy" id="2954373"/>
    <lineage>
        <taxon>Bacteria</taxon>
        <taxon>Pseudomonadati</taxon>
        <taxon>Pseudomonadota</taxon>
        <taxon>Betaproteobacteria</taxon>
        <taxon>Rhodocyclales</taxon>
        <taxon>Rhodocyclaceae</taxon>
        <taxon>Propionivibrio</taxon>
    </lineage>
</organism>
<name>A0A9D7FMD5_9RHOO</name>
<dbReference type="PROSITE" id="PS51833">
    <property type="entry name" value="HDOD"/>
    <property type="match status" value="1"/>
</dbReference>
<dbReference type="PIRSF" id="PIRSF003180">
    <property type="entry name" value="DiGMPpdiest_YuxH"/>
    <property type="match status" value="1"/>
</dbReference>
<evidence type="ECO:0000259" key="1">
    <source>
        <dbReference type="PROSITE" id="PS51833"/>
    </source>
</evidence>
<dbReference type="PANTHER" id="PTHR33525:SF4">
    <property type="entry name" value="CYCLIC DI-GMP PHOSPHODIESTERASE CDGJ"/>
    <property type="match status" value="1"/>
</dbReference>
<evidence type="ECO:0000313" key="2">
    <source>
        <dbReference type="EMBL" id="MBK7424481.1"/>
    </source>
</evidence>
<evidence type="ECO:0000313" key="3">
    <source>
        <dbReference type="Proteomes" id="UP000886602"/>
    </source>
</evidence>
<feature type="domain" description="HDOD" evidence="1">
    <location>
        <begin position="204"/>
        <end position="395"/>
    </location>
</feature>